<dbReference type="Proteomes" id="UP000525686">
    <property type="component" value="Unassembled WGS sequence"/>
</dbReference>
<dbReference type="EMBL" id="JABJWZ010000002">
    <property type="protein sequence ID" value="MBB1251854.1"/>
    <property type="molecule type" value="Genomic_DNA"/>
</dbReference>
<reference evidence="5 6" key="2">
    <citation type="submission" date="2020-05" db="EMBL/GenBank/DDBJ databases">
        <title>Classification of alakaliphilic streptomycetes isolated from an alkaline soil next to Lonar Crater, India and a proposal for the recognition of Streptomyces alkaliterrae sp. nov.</title>
        <authorList>
            <person name="Golinska P."/>
        </authorList>
    </citation>
    <scope>NUCLEOTIDE SEQUENCE [LARGE SCALE GENOMIC DNA]</scope>
    <source>
        <strain evidence="6">OF3</strain>
        <strain evidence="5">OF8</strain>
    </source>
</reference>
<evidence type="ECO:0000313" key="3">
    <source>
        <dbReference type="EMBL" id="MQS00309.1"/>
    </source>
</evidence>
<name>A0A5P0YP60_9ACTN</name>
<accession>A0A5P0YP60</accession>
<keyword evidence="4" id="KW-1185">Reference proteome</keyword>
<dbReference type="Proteomes" id="UP000517765">
    <property type="component" value="Unassembled WGS sequence"/>
</dbReference>
<gene>
    <name evidence="3" type="ORF">FNX44_000130</name>
    <name evidence="1" type="ORF">H3146_00525</name>
    <name evidence="2" type="ORF">H3147_10740</name>
</gene>
<dbReference type="EMBL" id="JABJXA010000049">
    <property type="protein sequence ID" value="MBB1259313.1"/>
    <property type="molecule type" value="Genomic_DNA"/>
</dbReference>
<evidence type="ECO:0000313" key="1">
    <source>
        <dbReference type="EMBL" id="MBB1251854.1"/>
    </source>
</evidence>
<evidence type="ECO:0000313" key="4">
    <source>
        <dbReference type="Proteomes" id="UP000320857"/>
    </source>
</evidence>
<dbReference type="Proteomes" id="UP000320857">
    <property type="component" value="Unassembled WGS sequence"/>
</dbReference>
<dbReference type="AlphaFoldDB" id="A0A5P0YP60"/>
<comment type="caution">
    <text evidence="3">The sequence shown here is derived from an EMBL/GenBank/DDBJ whole genome shotgun (WGS) entry which is preliminary data.</text>
</comment>
<dbReference type="RefSeq" id="WP_143645681.1">
    <property type="nucleotide sequence ID" value="NZ_JABJWZ010000002.1"/>
</dbReference>
<evidence type="ECO:0000313" key="6">
    <source>
        <dbReference type="Proteomes" id="UP000525686"/>
    </source>
</evidence>
<protein>
    <submittedName>
        <fullName evidence="3">Uncharacterized protein</fullName>
    </submittedName>
</protein>
<sequence>MTGDYLALMACVNCKRGFTACPECVNTIRIDPETGYPPDAVLVDGKARHNPNPDPEAVKRSAPQPVCDTCVMQRNEALYSGSPEGAHIGAVTTLAAERHKKGHV</sequence>
<proteinExistence type="predicted"/>
<reference evidence="1" key="3">
    <citation type="journal article" name="Syst. Appl. Microbiol.">
        <title>Streptomyces alkaliterrae sp. nov., isolated from an alkaline soil, and emended descriptions of Streptomyces alkaliphilus, Streptomyces calidiresistens and Streptomyces durbertensis.</title>
        <authorList>
            <person name="Swiecimska M."/>
            <person name="Golinska P."/>
            <person name="Nouioui I."/>
            <person name="Wypij M."/>
            <person name="Rai M."/>
            <person name="Sangal V."/>
            <person name="Goodfellow M."/>
        </authorList>
    </citation>
    <scope>NUCLEOTIDE SEQUENCE</scope>
    <source>
        <strain evidence="1">OF3</strain>
        <strain evidence="2">OF8</strain>
    </source>
</reference>
<evidence type="ECO:0000313" key="5">
    <source>
        <dbReference type="Proteomes" id="UP000517765"/>
    </source>
</evidence>
<dbReference type="EMBL" id="VJYK02000001">
    <property type="protein sequence ID" value="MQS00309.1"/>
    <property type="molecule type" value="Genomic_DNA"/>
</dbReference>
<reference evidence="3 4" key="1">
    <citation type="submission" date="2019-10" db="EMBL/GenBank/DDBJ databases">
        <title>Streptomyces sp. nov., a novel actinobacterium isolated from alkaline environment.</title>
        <authorList>
            <person name="Golinska P."/>
        </authorList>
    </citation>
    <scope>NUCLEOTIDE SEQUENCE [LARGE SCALE GENOMIC DNA]</scope>
    <source>
        <strain evidence="3 4">OF1</strain>
    </source>
</reference>
<organism evidence="3 4">
    <name type="scientific">Streptomyces alkaliterrae</name>
    <dbReference type="NCBI Taxonomy" id="2213162"/>
    <lineage>
        <taxon>Bacteria</taxon>
        <taxon>Bacillati</taxon>
        <taxon>Actinomycetota</taxon>
        <taxon>Actinomycetes</taxon>
        <taxon>Kitasatosporales</taxon>
        <taxon>Streptomycetaceae</taxon>
        <taxon>Streptomyces</taxon>
    </lineage>
</organism>
<evidence type="ECO:0000313" key="2">
    <source>
        <dbReference type="EMBL" id="MBB1259313.1"/>
    </source>
</evidence>
<dbReference type="OrthoDB" id="3537672at2"/>